<name>A0A8T1RX50_CHESE</name>
<dbReference type="PANTHER" id="PTHR24652:SF67">
    <property type="entry name" value="LOW-DENSITY LIPOPROTEIN RECEPTOR CLASS A DOMAIN-CONTAINING PROTEIN 2"/>
    <property type="match status" value="1"/>
</dbReference>
<dbReference type="AlphaFoldDB" id="A0A8T1RX50"/>
<dbReference type="Gene3D" id="4.10.400.10">
    <property type="entry name" value="Low-density Lipoprotein Receptor"/>
    <property type="match status" value="1"/>
</dbReference>
<dbReference type="CDD" id="cd00112">
    <property type="entry name" value="LDLa"/>
    <property type="match status" value="1"/>
</dbReference>
<dbReference type="SUPFAM" id="SSF57424">
    <property type="entry name" value="LDL receptor-like module"/>
    <property type="match status" value="1"/>
</dbReference>
<keyword evidence="5" id="KW-1185">Reference proteome</keyword>
<protein>
    <submittedName>
        <fullName evidence="4">Low density lipoprotein receptor class A domain containing 2</fullName>
    </submittedName>
</protein>
<dbReference type="EMBL" id="JAHGAV010002539">
    <property type="protein sequence ID" value="KAG6921171.1"/>
    <property type="molecule type" value="Genomic_DNA"/>
</dbReference>
<evidence type="ECO:0000313" key="5">
    <source>
        <dbReference type="Proteomes" id="UP000765507"/>
    </source>
</evidence>
<accession>A0A8T1RX50</accession>
<keyword evidence="1" id="KW-1015">Disulfide bond</keyword>
<feature type="non-terminal residue" evidence="4">
    <location>
        <position position="134"/>
    </location>
</feature>
<evidence type="ECO:0000256" key="2">
    <source>
        <dbReference type="PROSITE-ProRule" id="PRU00124"/>
    </source>
</evidence>
<proteinExistence type="predicted"/>
<keyword evidence="4" id="KW-0449">Lipoprotein</keyword>
<dbReference type="InterPro" id="IPR036055">
    <property type="entry name" value="LDL_receptor-like_sf"/>
</dbReference>
<gene>
    <name evidence="4" type="primary">LDLRAD2</name>
    <name evidence="4" type="ORF">G0U57_009759</name>
</gene>
<dbReference type="SMART" id="SM00192">
    <property type="entry name" value="LDLa"/>
    <property type="match status" value="1"/>
</dbReference>
<sequence length="134" mass="14094">MAISGFTASECSEEPYFQCRNSKCIPRSLVCDRTGIDNCGDGSDQAAHPPAKCSGQCGWGEPRAGRGRGSAPESRNGQEGWKIWARSCLGHSGAQGSVLDGRTGRWGLYGPLVRQLPAKGCRGGGGQQELRAAP</sequence>
<dbReference type="Proteomes" id="UP000765507">
    <property type="component" value="Unassembled WGS sequence"/>
</dbReference>
<dbReference type="Pfam" id="PF00057">
    <property type="entry name" value="Ldl_recept_a"/>
    <property type="match status" value="1"/>
</dbReference>
<dbReference type="InterPro" id="IPR042333">
    <property type="entry name" value="LRAD2/Mig-13-like"/>
</dbReference>
<dbReference type="PROSITE" id="PS50068">
    <property type="entry name" value="LDLRA_2"/>
    <property type="match status" value="1"/>
</dbReference>
<dbReference type="InterPro" id="IPR002172">
    <property type="entry name" value="LDrepeatLR_classA_rpt"/>
</dbReference>
<evidence type="ECO:0000313" key="4">
    <source>
        <dbReference type="EMBL" id="KAG6921171.1"/>
    </source>
</evidence>
<comment type="caution">
    <text evidence="4">The sequence shown here is derived from an EMBL/GenBank/DDBJ whole genome shotgun (WGS) entry which is preliminary data.</text>
</comment>
<keyword evidence="4" id="KW-0675">Receptor</keyword>
<dbReference type="OrthoDB" id="6514358at2759"/>
<dbReference type="PANTHER" id="PTHR24652">
    <property type="entry name" value="LOW-DENSITY LIPOPROTEIN RECEPTOR CLASS A DOMAIN-CONTAINING PROTEIN 2"/>
    <property type="match status" value="1"/>
</dbReference>
<reference evidence="4 5" key="1">
    <citation type="journal article" date="2020" name="G3 (Bethesda)">
        <title>Draft Genome of the Common Snapping Turtle, Chelydra serpentina, a Model for Phenotypic Plasticity in Reptiles.</title>
        <authorList>
            <person name="Das D."/>
            <person name="Singh S.K."/>
            <person name="Bierstedt J."/>
            <person name="Erickson A."/>
            <person name="Galli G.L.J."/>
            <person name="Crossley D.A. 2nd"/>
            <person name="Rhen T."/>
        </authorList>
    </citation>
    <scope>NUCLEOTIDE SEQUENCE [LARGE SCALE GENOMIC DNA]</scope>
    <source>
        <strain evidence="4">KW</strain>
    </source>
</reference>
<evidence type="ECO:0000256" key="3">
    <source>
        <dbReference type="SAM" id="MobiDB-lite"/>
    </source>
</evidence>
<evidence type="ECO:0000256" key="1">
    <source>
        <dbReference type="ARBA" id="ARBA00023157"/>
    </source>
</evidence>
<feature type="region of interest" description="Disordered" evidence="3">
    <location>
        <begin position="45"/>
        <end position="78"/>
    </location>
</feature>
<organism evidence="4 5">
    <name type="scientific">Chelydra serpentina</name>
    <name type="common">Snapping turtle</name>
    <name type="synonym">Testudo serpentina</name>
    <dbReference type="NCBI Taxonomy" id="8475"/>
    <lineage>
        <taxon>Eukaryota</taxon>
        <taxon>Metazoa</taxon>
        <taxon>Chordata</taxon>
        <taxon>Craniata</taxon>
        <taxon>Vertebrata</taxon>
        <taxon>Euteleostomi</taxon>
        <taxon>Archelosauria</taxon>
        <taxon>Testudinata</taxon>
        <taxon>Testudines</taxon>
        <taxon>Cryptodira</taxon>
        <taxon>Durocryptodira</taxon>
        <taxon>Americhelydia</taxon>
        <taxon>Chelydroidea</taxon>
        <taxon>Chelydridae</taxon>
        <taxon>Chelydra</taxon>
    </lineage>
</organism>
<comment type="caution">
    <text evidence="2">Lacks conserved residue(s) required for the propagation of feature annotation.</text>
</comment>